<gene>
    <name evidence="7" type="ORF">BHD05_01720</name>
</gene>
<dbReference type="Pfam" id="PF14759">
    <property type="entry name" value="Reductase_C"/>
    <property type="match status" value="1"/>
</dbReference>
<accession>A0A7L5AE23</accession>
<protein>
    <submittedName>
        <fullName evidence="7">Ferredoxin</fullName>
    </submittedName>
</protein>
<feature type="domain" description="FAD/NAD(P)-binding" evidence="5">
    <location>
        <begin position="12"/>
        <end position="311"/>
    </location>
</feature>
<evidence type="ECO:0000256" key="3">
    <source>
        <dbReference type="ARBA" id="ARBA00022827"/>
    </source>
</evidence>
<dbReference type="RefSeq" id="WP_161884894.1">
    <property type="nucleotide sequence ID" value="NZ_CP017146.1"/>
</dbReference>
<dbReference type="EMBL" id="CP017146">
    <property type="protein sequence ID" value="QHO68538.1"/>
    <property type="molecule type" value="Genomic_DNA"/>
</dbReference>
<dbReference type="AlphaFoldDB" id="A0A7L5AE23"/>
<evidence type="ECO:0000256" key="4">
    <source>
        <dbReference type="ARBA" id="ARBA00023002"/>
    </source>
</evidence>
<reference evidence="7 8" key="1">
    <citation type="submission" date="2016-09" db="EMBL/GenBank/DDBJ databases">
        <title>Complete genome sequence of microbes from the polar regions.</title>
        <authorList>
            <person name="Liao L."/>
            <person name="Chen B."/>
        </authorList>
    </citation>
    <scope>NUCLEOTIDE SEQUENCE [LARGE SCALE GENOMIC DNA]</scope>
    <source>
        <strain evidence="7 8">ZS314</strain>
    </source>
</reference>
<name>A0A7L5AE23_9MICO</name>
<dbReference type="GO" id="GO:0005737">
    <property type="term" value="C:cytoplasm"/>
    <property type="evidence" value="ECO:0007669"/>
    <property type="project" value="TreeGrafter"/>
</dbReference>
<dbReference type="Gene3D" id="3.30.390.30">
    <property type="match status" value="1"/>
</dbReference>
<evidence type="ECO:0000256" key="2">
    <source>
        <dbReference type="ARBA" id="ARBA00022630"/>
    </source>
</evidence>
<dbReference type="InterPro" id="IPR016156">
    <property type="entry name" value="FAD/NAD-linked_Rdtase_dimer_sf"/>
</dbReference>
<dbReference type="PRINTS" id="PR00411">
    <property type="entry name" value="PNDRDTASEI"/>
</dbReference>
<evidence type="ECO:0000259" key="5">
    <source>
        <dbReference type="Pfam" id="PF07992"/>
    </source>
</evidence>
<dbReference type="SUPFAM" id="SSF51905">
    <property type="entry name" value="FAD/NAD(P)-binding domain"/>
    <property type="match status" value="1"/>
</dbReference>
<evidence type="ECO:0000259" key="6">
    <source>
        <dbReference type="Pfam" id="PF14759"/>
    </source>
</evidence>
<sequence length="425" mass="44186">MTDQRRPSPGTLIVGASQSGVQVAVTMRELGYSDPITIVGAENQLPYQLPPLSKAFLSGTADEESLELRTAAFYADKGIRLVLGEQVGEIRFDGTAGEAVTDAGRVLSFDLLALTVGAAARRLALPGVELSGVGYLRNMADARRLQADLATAESVAVIGGGFIGLEAAAAARSFGKNVTVLETADRLIARAVAPEVSEFYRAAHERRGTTVRLGMSVTGLVGSNGRVTGVALEDGEVVAAEVVLIGIGVVPRLEIAEQLGLECQGGIVVDEFARTSLPGVVAAGDCAVMPNPLTGEGRVRLESMQNAVDQAKVAAATLVGQPAKYHAVPWFWSDQGNLKLQIAGLSTGYDQIVLRGDQQAEKFSVLYYRAGHLLAIDSVNGVPDYMTVRRALAQGGQIPAGLAADSSVPLKSIVVSAAPAAGVLA</sequence>
<proteinExistence type="predicted"/>
<evidence type="ECO:0000256" key="1">
    <source>
        <dbReference type="ARBA" id="ARBA00001974"/>
    </source>
</evidence>
<dbReference type="InterPro" id="IPR036188">
    <property type="entry name" value="FAD/NAD-bd_sf"/>
</dbReference>
<dbReference type="Pfam" id="PF07992">
    <property type="entry name" value="Pyr_redox_2"/>
    <property type="match status" value="1"/>
</dbReference>
<dbReference type="SUPFAM" id="SSF55424">
    <property type="entry name" value="FAD/NAD-linked reductases, dimerisation (C-terminal) domain"/>
    <property type="match status" value="1"/>
</dbReference>
<dbReference type="PANTHER" id="PTHR43557">
    <property type="entry name" value="APOPTOSIS-INDUCING FACTOR 1"/>
    <property type="match status" value="1"/>
</dbReference>
<comment type="cofactor">
    <cofactor evidence="1">
        <name>FAD</name>
        <dbReference type="ChEBI" id="CHEBI:57692"/>
    </cofactor>
</comment>
<dbReference type="PANTHER" id="PTHR43557:SF2">
    <property type="entry name" value="RIESKE DOMAIN-CONTAINING PROTEIN-RELATED"/>
    <property type="match status" value="1"/>
</dbReference>
<dbReference type="KEGG" id="mant:BHD05_01720"/>
<dbReference type="PRINTS" id="PR00368">
    <property type="entry name" value="FADPNR"/>
</dbReference>
<dbReference type="GO" id="GO:0016651">
    <property type="term" value="F:oxidoreductase activity, acting on NAD(P)H"/>
    <property type="evidence" value="ECO:0007669"/>
    <property type="project" value="TreeGrafter"/>
</dbReference>
<feature type="domain" description="Reductase C-terminal" evidence="6">
    <location>
        <begin position="330"/>
        <end position="413"/>
    </location>
</feature>
<dbReference type="InterPro" id="IPR028202">
    <property type="entry name" value="Reductase_C"/>
</dbReference>
<evidence type="ECO:0000313" key="8">
    <source>
        <dbReference type="Proteomes" id="UP000464507"/>
    </source>
</evidence>
<keyword evidence="2" id="KW-0285">Flavoprotein</keyword>
<keyword evidence="8" id="KW-1185">Reference proteome</keyword>
<dbReference type="Gene3D" id="3.50.50.60">
    <property type="entry name" value="FAD/NAD(P)-binding domain"/>
    <property type="match status" value="2"/>
</dbReference>
<dbReference type="InterPro" id="IPR050446">
    <property type="entry name" value="FAD-oxidoreductase/Apoptosis"/>
</dbReference>
<dbReference type="InterPro" id="IPR023753">
    <property type="entry name" value="FAD/NAD-binding_dom"/>
</dbReference>
<keyword evidence="4" id="KW-0560">Oxidoreductase</keyword>
<organism evidence="7 8">
    <name type="scientific">Marisediminicola antarctica</name>
    <dbReference type="NCBI Taxonomy" id="674079"/>
    <lineage>
        <taxon>Bacteria</taxon>
        <taxon>Bacillati</taxon>
        <taxon>Actinomycetota</taxon>
        <taxon>Actinomycetes</taxon>
        <taxon>Micrococcales</taxon>
        <taxon>Microbacteriaceae</taxon>
        <taxon>Marisediminicola</taxon>
    </lineage>
</organism>
<evidence type="ECO:0000313" key="7">
    <source>
        <dbReference type="EMBL" id="QHO68538.1"/>
    </source>
</evidence>
<keyword evidence="3" id="KW-0274">FAD</keyword>
<dbReference type="OrthoDB" id="1145at2"/>
<dbReference type="Proteomes" id="UP000464507">
    <property type="component" value="Chromosome"/>
</dbReference>